<accession>A0A0A8Y573</accession>
<name>A0A0A8Y573_ARUDO</name>
<dbReference type="AlphaFoldDB" id="A0A0A8Y573"/>
<feature type="compositionally biased region" description="Polar residues" evidence="1">
    <location>
        <begin position="25"/>
        <end position="38"/>
    </location>
</feature>
<sequence>MDLLAAKSSSWPRNQGRTEPKPVSPSESNRYSSKSRPN</sequence>
<dbReference type="EMBL" id="GBRH01277802">
    <property type="protein sequence ID" value="JAD20093.1"/>
    <property type="molecule type" value="Transcribed_RNA"/>
</dbReference>
<organism evidence="2">
    <name type="scientific">Arundo donax</name>
    <name type="common">Giant reed</name>
    <name type="synonym">Donax arundinaceus</name>
    <dbReference type="NCBI Taxonomy" id="35708"/>
    <lineage>
        <taxon>Eukaryota</taxon>
        <taxon>Viridiplantae</taxon>
        <taxon>Streptophyta</taxon>
        <taxon>Embryophyta</taxon>
        <taxon>Tracheophyta</taxon>
        <taxon>Spermatophyta</taxon>
        <taxon>Magnoliopsida</taxon>
        <taxon>Liliopsida</taxon>
        <taxon>Poales</taxon>
        <taxon>Poaceae</taxon>
        <taxon>PACMAD clade</taxon>
        <taxon>Arundinoideae</taxon>
        <taxon>Arundineae</taxon>
        <taxon>Arundo</taxon>
    </lineage>
</organism>
<evidence type="ECO:0000256" key="1">
    <source>
        <dbReference type="SAM" id="MobiDB-lite"/>
    </source>
</evidence>
<proteinExistence type="predicted"/>
<protein>
    <submittedName>
        <fullName evidence="2">Uncharacterized protein</fullName>
    </submittedName>
</protein>
<evidence type="ECO:0000313" key="2">
    <source>
        <dbReference type="EMBL" id="JAD20093.1"/>
    </source>
</evidence>
<feature type="compositionally biased region" description="Polar residues" evidence="1">
    <location>
        <begin position="7"/>
        <end position="17"/>
    </location>
</feature>
<reference evidence="2" key="2">
    <citation type="journal article" date="2015" name="Data Brief">
        <title>Shoot transcriptome of the giant reed, Arundo donax.</title>
        <authorList>
            <person name="Barrero R.A."/>
            <person name="Guerrero F.D."/>
            <person name="Moolhuijzen P."/>
            <person name="Goolsby J.A."/>
            <person name="Tidwell J."/>
            <person name="Bellgard S.E."/>
            <person name="Bellgard M.I."/>
        </authorList>
    </citation>
    <scope>NUCLEOTIDE SEQUENCE</scope>
    <source>
        <tissue evidence="2">Shoot tissue taken approximately 20 cm above the soil surface</tissue>
    </source>
</reference>
<reference evidence="2" key="1">
    <citation type="submission" date="2014-09" db="EMBL/GenBank/DDBJ databases">
        <authorList>
            <person name="Magalhaes I.L.F."/>
            <person name="Oliveira U."/>
            <person name="Santos F.R."/>
            <person name="Vidigal T.H.D.A."/>
            <person name="Brescovit A.D."/>
            <person name="Santos A.J."/>
        </authorList>
    </citation>
    <scope>NUCLEOTIDE SEQUENCE</scope>
    <source>
        <tissue evidence="2">Shoot tissue taken approximately 20 cm above the soil surface</tissue>
    </source>
</reference>
<feature type="region of interest" description="Disordered" evidence="1">
    <location>
        <begin position="1"/>
        <end position="38"/>
    </location>
</feature>